<proteinExistence type="inferred from homology"/>
<dbReference type="SMART" id="SM00335">
    <property type="entry name" value="ANX"/>
    <property type="match status" value="2"/>
</dbReference>
<evidence type="ECO:0000256" key="4">
    <source>
        <dbReference type="RuleBase" id="RU003540"/>
    </source>
</evidence>
<keyword evidence="5" id="KW-0472">Membrane</keyword>
<dbReference type="PANTHER" id="PTHR10502:SF102">
    <property type="entry name" value="ANNEXIN B11"/>
    <property type="match status" value="1"/>
</dbReference>
<evidence type="ECO:0000256" key="1">
    <source>
        <dbReference type="ARBA" id="ARBA00007831"/>
    </source>
</evidence>
<evidence type="ECO:0000256" key="3">
    <source>
        <dbReference type="ARBA" id="ARBA00023216"/>
    </source>
</evidence>
<dbReference type="InterPro" id="IPR001464">
    <property type="entry name" value="Annexin"/>
</dbReference>
<dbReference type="InterPro" id="IPR018502">
    <property type="entry name" value="Annexin_repeat"/>
</dbReference>
<reference evidence="6 7" key="1">
    <citation type="journal article" date="2022" name="Allergy">
        <title>Genome assembly and annotation of Periplaneta americana reveal a comprehensive cockroach allergen profile.</title>
        <authorList>
            <person name="Wang L."/>
            <person name="Xiong Q."/>
            <person name="Saelim N."/>
            <person name="Wang L."/>
            <person name="Nong W."/>
            <person name="Wan A.T."/>
            <person name="Shi M."/>
            <person name="Liu X."/>
            <person name="Cao Q."/>
            <person name="Hui J.H.L."/>
            <person name="Sookrung N."/>
            <person name="Leung T.F."/>
            <person name="Tungtrongchitr A."/>
            <person name="Tsui S.K.W."/>
        </authorList>
    </citation>
    <scope>NUCLEOTIDE SEQUENCE [LARGE SCALE GENOMIC DNA]</scope>
    <source>
        <strain evidence="6">PWHHKU_190912</strain>
    </source>
</reference>
<keyword evidence="3 4" id="KW-0041">Annexin</keyword>
<keyword evidence="5" id="KW-1133">Transmembrane helix</keyword>
<protein>
    <recommendedName>
        <fullName evidence="4">Annexin</fullName>
    </recommendedName>
</protein>
<dbReference type="Pfam" id="PF00191">
    <property type="entry name" value="Annexin"/>
    <property type="match status" value="2"/>
</dbReference>
<evidence type="ECO:0000256" key="5">
    <source>
        <dbReference type="SAM" id="Phobius"/>
    </source>
</evidence>
<dbReference type="PRINTS" id="PR00196">
    <property type="entry name" value="ANNEXIN"/>
</dbReference>
<keyword evidence="5" id="KW-0812">Transmembrane</keyword>
<comment type="domain">
    <text evidence="4">A pair of annexin repeats may form one binding site for calcium and phospholipid.</text>
</comment>
<gene>
    <name evidence="6" type="ORF">ANN_12108</name>
</gene>
<dbReference type="PANTHER" id="PTHR10502">
    <property type="entry name" value="ANNEXIN"/>
    <property type="match status" value="1"/>
</dbReference>
<dbReference type="InterPro" id="IPR018252">
    <property type="entry name" value="Annexin_repeat_CS"/>
</dbReference>
<dbReference type="Gene3D" id="1.10.220.10">
    <property type="entry name" value="Annexin"/>
    <property type="match status" value="2"/>
</dbReference>
<dbReference type="PROSITE" id="PS51897">
    <property type="entry name" value="ANNEXIN_2"/>
    <property type="match status" value="2"/>
</dbReference>
<dbReference type="Proteomes" id="UP001148838">
    <property type="component" value="Unassembled WGS sequence"/>
</dbReference>
<keyword evidence="4" id="KW-0106">Calcium</keyword>
<accession>A0ABQ8T6X4</accession>
<evidence type="ECO:0000313" key="6">
    <source>
        <dbReference type="EMBL" id="KAJ4442242.1"/>
    </source>
</evidence>
<feature type="transmembrane region" description="Helical" evidence="5">
    <location>
        <begin position="167"/>
        <end position="185"/>
    </location>
</feature>
<dbReference type="PROSITE" id="PS00223">
    <property type="entry name" value="ANNEXIN_1"/>
    <property type="match status" value="1"/>
</dbReference>
<dbReference type="EMBL" id="JAJSOF020000015">
    <property type="protein sequence ID" value="KAJ4442242.1"/>
    <property type="molecule type" value="Genomic_DNA"/>
</dbReference>
<sequence>MTDLGGHFRDIAMALLQTPHDYIADHIHMTLKKVRPEEAIMVELLCGRSNSRVRLIKESYYKKYGRDLDFAVKREMNSDLRRLMRILLTTEREENEVNVAQAHKEAQMLAHAGVGMRYGTDDAVIAELLLRRSYPHLREMFTEFQVLKRHPIEDSIRLDFRGGLRDGLLALGAATVFIISISIMMNE</sequence>
<name>A0ABQ8T6X4_PERAM</name>
<comment type="caution">
    <text evidence="6">The sequence shown here is derived from an EMBL/GenBank/DDBJ whole genome shotgun (WGS) entry which is preliminary data.</text>
</comment>
<organism evidence="6 7">
    <name type="scientific">Periplaneta americana</name>
    <name type="common">American cockroach</name>
    <name type="synonym">Blatta americana</name>
    <dbReference type="NCBI Taxonomy" id="6978"/>
    <lineage>
        <taxon>Eukaryota</taxon>
        <taxon>Metazoa</taxon>
        <taxon>Ecdysozoa</taxon>
        <taxon>Arthropoda</taxon>
        <taxon>Hexapoda</taxon>
        <taxon>Insecta</taxon>
        <taxon>Pterygota</taxon>
        <taxon>Neoptera</taxon>
        <taxon>Polyneoptera</taxon>
        <taxon>Dictyoptera</taxon>
        <taxon>Blattodea</taxon>
        <taxon>Blattoidea</taxon>
        <taxon>Blattidae</taxon>
        <taxon>Blattinae</taxon>
        <taxon>Periplaneta</taxon>
    </lineage>
</organism>
<evidence type="ECO:0000256" key="2">
    <source>
        <dbReference type="ARBA" id="ARBA00022737"/>
    </source>
</evidence>
<keyword evidence="7" id="KW-1185">Reference proteome</keyword>
<comment type="similarity">
    <text evidence="1 4">Belongs to the annexin family.</text>
</comment>
<keyword evidence="4" id="KW-0111">Calcium/phospholipid-binding</keyword>
<evidence type="ECO:0000313" key="7">
    <source>
        <dbReference type="Proteomes" id="UP001148838"/>
    </source>
</evidence>
<dbReference type="InterPro" id="IPR037104">
    <property type="entry name" value="Annexin_sf"/>
</dbReference>
<dbReference type="SUPFAM" id="SSF47874">
    <property type="entry name" value="Annexin"/>
    <property type="match status" value="1"/>
</dbReference>
<keyword evidence="2 4" id="KW-0677">Repeat</keyword>